<feature type="region of interest" description="Disordered" evidence="1">
    <location>
        <begin position="155"/>
        <end position="174"/>
    </location>
</feature>
<gene>
    <name evidence="2" type="ORF">RRG08_012415</name>
</gene>
<reference evidence="2" key="1">
    <citation type="journal article" date="2023" name="G3 (Bethesda)">
        <title>A reference genome for the long-term kleptoplast-retaining sea slug Elysia crispata morphotype clarki.</title>
        <authorList>
            <person name="Eastman K.E."/>
            <person name="Pendleton A.L."/>
            <person name="Shaikh M.A."/>
            <person name="Suttiyut T."/>
            <person name="Ogas R."/>
            <person name="Tomko P."/>
            <person name="Gavelis G."/>
            <person name="Widhalm J.R."/>
            <person name="Wisecaver J.H."/>
        </authorList>
    </citation>
    <scope>NUCLEOTIDE SEQUENCE</scope>
    <source>
        <strain evidence="2">ECLA1</strain>
    </source>
</reference>
<protein>
    <submittedName>
        <fullName evidence="2">Uncharacterized protein</fullName>
    </submittedName>
</protein>
<accession>A0AAE1CX30</accession>
<keyword evidence="3" id="KW-1185">Reference proteome</keyword>
<evidence type="ECO:0000313" key="3">
    <source>
        <dbReference type="Proteomes" id="UP001283361"/>
    </source>
</evidence>
<evidence type="ECO:0000256" key="1">
    <source>
        <dbReference type="SAM" id="MobiDB-lite"/>
    </source>
</evidence>
<dbReference type="Proteomes" id="UP001283361">
    <property type="component" value="Unassembled WGS sequence"/>
</dbReference>
<organism evidence="2 3">
    <name type="scientific">Elysia crispata</name>
    <name type="common">lettuce slug</name>
    <dbReference type="NCBI Taxonomy" id="231223"/>
    <lineage>
        <taxon>Eukaryota</taxon>
        <taxon>Metazoa</taxon>
        <taxon>Spiralia</taxon>
        <taxon>Lophotrochozoa</taxon>
        <taxon>Mollusca</taxon>
        <taxon>Gastropoda</taxon>
        <taxon>Heterobranchia</taxon>
        <taxon>Euthyneura</taxon>
        <taxon>Panpulmonata</taxon>
        <taxon>Sacoglossa</taxon>
        <taxon>Placobranchoidea</taxon>
        <taxon>Plakobranchidae</taxon>
        <taxon>Elysia</taxon>
    </lineage>
</organism>
<dbReference type="EMBL" id="JAWDGP010006370">
    <property type="protein sequence ID" value="KAK3742208.1"/>
    <property type="molecule type" value="Genomic_DNA"/>
</dbReference>
<dbReference type="AlphaFoldDB" id="A0AAE1CX30"/>
<name>A0AAE1CX30_9GAST</name>
<evidence type="ECO:0000313" key="2">
    <source>
        <dbReference type="EMBL" id="KAK3742208.1"/>
    </source>
</evidence>
<comment type="caution">
    <text evidence="2">The sequence shown here is derived from an EMBL/GenBank/DDBJ whole genome shotgun (WGS) entry which is preliminary data.</text>
</comment>
<sequence>MGDNGRKGLQTLTMWAHIASCLSPKSHIRVQTFTKDTAEALAWTCKCLVELCNHLPHSLASNRHQNILRYASLSDATGPGWSYISLRHPVCICPPCLFILRTQSSQLPEQAHVHPLPSASAGTGSRPPSPQRFCRNRLTSTLSPALLPEQAHVHPLPSASAGTGSRPPSPQRVCRNRLTSTLSPALLPEQAHVHPLPSASAGTGSLPPSPSFQTFSHLNHVIPMAATQRAANILMKRFCLQTDQEGNSKYNKKITKLV</sequence>
<feature type="region of interest" description="Disordered" evidence="1">
    <location>
        <begin position="110"/>
        <end position="135"/>
    </location>
</feature>
<proteinExistence type="predicted"/>